<feature type="domain" description="EamA" evidence="2">
    <location>
        <begin position="4"/>
        <end position="137"/>
    </location>
</feature>
<feature type="transmembrane region" description="Helical" evidence="1">
    <location>
        <begin position="146"/>
        <end position="165"/>
    </location>
</feature>
<gene>
    <name evidence="3" type="ORF">VW23_007615</name>
</gene>
<dbReference type="EMBL" id="LAJE02000009">
    <property type="protein sequence ID" value="OEO33248.1"/>
    <property type="molecule type" value="Genomic_DNA"/>
</dbReference>
<proteinExistence type="predicted"/>
<keyword evidence="1" id="KW-0472">Membrane</keyword>
<keyword evidence="1" id="KW-0812">Transmembrane</keyword>
<feature type="transmembrane region" description="Helical" evidence="1">
    <location>
        <begin position="177"/>
        <end position="199"/>
    </location>
</feature>
<keyword evidence="1" id="KW-1133">Transmembrane helix</keyword>
<feature type="transmembrane region" description="Helical" evidence="1">
    <location>
        <begin position="260"/>
        <end position="278"/>
    </location>
</feature>
<dbReference type="GO" id="GO:0016020">
    <property type="term" value="C:membrane"/>
    <property type="evidence" value="ECO:0007669"/>
    <property type="project" value="InterPro"/>
</dbReference>
<dbReference type="InterPro" id="IPR000620">
    <property type="entry name" value="EamA_dom"/>
</dbReference>
<dbReference type="PANTHER" id="PTHR22911:SF135">
    <property type="entry name" value="BLR4310 PROTEIN"/>
    <property type="match status" value="1"/>
</dbReference>
<feature type="transmembrane region" description="Helical" evidence="1">
    <location>
        <begin position="69"/>
        <end position="90"/>
    </location>
</feature>
<dbReference type="OrthoDB" id="7818056at2"/>
<protein>
    <recommendedName>
        <fullName evidence="2">EamA domain-containing protein</fullName>
    </recommendedName>
</protein>
<dbReference type="SUPFAM" id="SSF103481">
    <property type="entry name" value="Multidrug resistance efflux transporter EmrE"/>
    <property type="match status" value="2"/>
</dbReference>
<evidence type="ECO:0000313" key="3">
    <source>
        <dbReference type="EMBL" id="OEO33248.1"/>
    </source>
</evidence>
<feature type="transmembrane region" description="Helical" evidence="1">
    <location>
        <begin position="96"/>
        <end position="115"/>
    </location>
</feature>
<dbReference type="Pfam" id="PF00892">
    <property type="entry name" value="EamA"/>
    <property type="match status" value="1"/>
</dbReference>
<accession>A0A1E5XXA1</accession>
<feature type="transmembrane region" description="Helical" evidence="1">
    <location>
        <begin position="122"/>
        <end position="140"/>
    </location>
</feature>
<dbReference type="Proteomes" id="UP000095463">
    <property type="component" value="Unassembled WGS sequence"/>
</dbReference>
<dbReference type="RefSeq" id="WP_069907632.1">
    <property type="nucleotide sequence ID" value="NZ_LAJE02000009.1"/>
</dbReference>
<dbReference type="PANTHER" id="PTHR22911">
    <property type="entry name" value="ACYL-MALONYL CONDENSING ENZYME-RELATED"/>
    <property type="match status" value="1"/>
</dbReference>
<evidence type="ECO:0000313" key="4">
    <source>
        <dbReference type="Proteomes" id="UP000095463"/>
    </source>
</evidence>
<reference evidence="3 4" key="1">
    <citation type="journal article" date="2015" name="Genome Announc.">
        <title>Genome Assemblies of Three Soil-Associated Devosia species: D. insulae, D. limi, and D. soli.</title>
        <authorList>
            <person name="Hassan Y.I."/>
            <person name="Lepp D."/>
            <person name="Zhou T."/>
        </authorList>
    </citation>
    <scope>NUCLEOTIDE SEQUENCE [LARGE SCALE GENOMIC DNA]</scope>
    <source>
        <strain evidence="3 4">DS-56</strain>
    </source>
</reference>
<comment type="caution">
    <text evidence="3">The sequence shown here is derived from an EMBL/GenBank/DDBJ whole genome shotgun (WGS) entry which is preliminary data.</text>
</comment>
<dbReference type="InterPro" id="IPR037185">
    <property type="entry name" value="EmrE-like"/>
</dbReference>
<evidence type="ECO:0000256" key="1">
    <source>
        <dbReference type="SAM" id="Phobius"/>
    </source>
</evidence>
<name>A0A1E5XXA1_9HYPH</name>
<feature type="transmembrane region" description="Helical" evidence="1">
    <location>
        <begin position="205"/>
        <end position="225"/>
    </location>
</feature>
<sequence length="282" mass="29895">MNVGVLLGFLAYGAMAWGDAAIKTVGAERLSVFEIGFFVSVFAGIAMLFMRPRGERWRDLLKVRHPRLVALRSLSGIGAGIFGVIAFTSIPFAEAYALIFMSPFIVTLFSITLLGERVSWRGWLAMALGFGGVLLVIRPGLRAVEFGHLAALATAICIAVTVTVLRRIAGTERRTSLLVIPQLAGIAFTGAVMATHYVPPTMPEVGLMLISGGFAALGQFALLLAARLAPANVLGQAQYSQLFWAIAAGALFFAEYPDLLAIAGVAVIVVAGLLTLTTRRAA</sequence>
<organism evidence="3 4">
    <name type="scientific">Devosia insulae DS-56</name>
    <dbReference type="NCBI Taxonomy" id="1116389"/>
    <lineage>
        <taxon>Bacteria</taxon>
        <taxon>Pseudomonadati</taxon>
        <taxon>Pseudomonadota</taxon>
        <taxon>Alphaproteobacteria</taxon>
        <taxon>Hyphomicrobiales</taxon>
        <taxon>Devosiaceae</taxon>
        <taxon>Devosia</taxon>
    </lineage>
</organism>
<feature type="transmembrane region" description="Helical" evidence="1">
    <location>
        <begin position="237"/>
        <end position="254"/>
    </location>
</feature>
<keyword evidence="4" id="KW-1185">Reference proteome</keyword>
<dbReference type="AlphaFoldDB" id="A0A1E5XXA1"/>
<feature type="transmembrane region" description="Helical" evidence="1">
    <location>
        <begin position="30"/>
        <end position="49"/>
    </location>
</feature>
<evidence type="ECO:0000259" key="2">
    <source>
        <dbReference type="Pfam" id="PF00892"/>
    </source>
</evidence>